<accession>A0A8C8GI93</accession>
<dbReference type="InterPro" id="IPR022735">
    <property type="entry name" value="bMERB_dom"/>
</dbReference>
<feature type="compositionally biased region" description="Polar residues" evidence="6">
    <location>
        <begin position="345"/>
        <end position="357"/>
    </location>
</feature>
<evidence type="ECO:0000256" key="5">
    <source>
        <dbReference type="SAM" id="Coils"/>
    </source>
</evidence>
<dbReference type="InterPro" id="IPR050540">
    <property type="entry name" value="F-actin_Monoox_Mical"/>
</dbReference>
<dbReference type="PANTHER" id="PTHR23167">
    <property type="entry name" value="CALPONIN HOMOLOGY DOMAIN-CONTAINING PROTEIN DDB_G0272472-RELATED"/>
    <property type="match status" value="1"/>
</dbReference>
<feature type="compositionally biased region" description="Basic and acidic residues" evidence="6">
    <location>
        <begin position="1392"/>
        <end position="1402"/>
    </location>
</feature>
<name>A0A8C8GI93_ONCTS</name>
<evidence type="ECO:0000259" key="9">
    <source>
        <dbReference type="PROSITE" id="PS51848"/>
    </source>
</evidence>
<protein>
    <recommendedName>
        <fullName evidence="12">EH domain-binding protein 1-like protein 1</fullName>
    </recommendedName>
</protein>
<gene>
    <name evidence="10" type="primary">LOC112228935</name>
</gene>
<feature type="compositionally biased region" description="Basic and acidic residues" evidence="6">
    <location>
        <begin position="278"/>
        <end position="293"/>
    </location>
</feature>
<evidence type="ECO:0000259" key="7">
    <source>
        <dbReference type="PROSITE" id="PS50021"/>
    </source>
</evidence>
<sequence>MTSVWKRLQRVGKKASKFQFVASYQELVLECTKKWQPDKVRVVWTRRNRRMCSKLHGWQPGIKNPYRGMVVWPVPENVDISLTLFRDPHSDVFEDKDWTFVIESETKGQRKVLASVDVNMKKFASPTPTQQDLTLKLKPLSVKVLEATLKLSLSCVFLREGKATDEDMQSLASLMSVKPTDIGNLDDFNESDEEDDRRFSAGASISKAAAEIQRELNTLTEEEYHSPATLGPKLSEQQSLSVSSETLPLALNRGDESLRSPRTAGTIRIANQQASASLERDRESRPESEKAVGLKDGGTIKGSGQDGSPATGIPGPTPTEVSESAELIPALPPPWPFSSPETEAPESTTPKEPSTNILGAFSVDNPPLAGKKSGFKQTSNETKEVPYQPAKPEDSSPSSLDKTPFIADKPPLAEPELDFDDLIIETPDPSVTADNLFLEDNAGEEGSKADTIKRSPFSILKTQMEHLAGGVEQEADVNSTAGPYSKMATSKEHRPVDTQLLPEIVNITCEDTAEKHGKGQEKPVEKKQEKQRPTPDFPCLYDLNKSDEDKEIMKNMAALEACPPSMTSTPAESSSIHTQELPPLEKKPIKAKRPSWAEEVMGSKEEDKKQMDNQPQDEKASLSQADEHKSAPLEVQANRSDEESHSSEWNSTEEEAGISEAHRGDTGCVQKERSSDHVSSKADTFPLSGSVSVDKTIEIDLLSNISNAISIVKTMDATPGSLETVAEPPQYQVVEPMVQSSLTLETIAEDAVAQAELPLWEALEENAQDPKPEQDSGEETIKDEVLGEEQGKVDENMLVPDVESPETGSDKAVKPEAGISRDEGHKTITSDESEVFQMPPTPEPTPQCPESLLKETIVEEGKDSEPSTSPSTSPRHLPTKVFSSSTMKRSLQIDTLVSLEAAISPAGESDLNEEDLCDMKRPPSTGAVEAEKPLWAALEEKTKEKGTEGVGMSTLEATKSTLQTVYETVTSILQPSGLMMSNDEVGEPDSRPLSPSEFEILPPEAFSDALEELPVMVTDSSPVQLAHKNETTEETGRLSLVETLCLAAVEQEMFKDPITKIEQEVKPLKESTKPHKETTKPLKESTEPLKESTEPLKESTEPLKESTEPLKESTEPLKKSTKPLKESTDPLKQSTEPLKQSTEPLKESTNPLKKNTEPLKESTEPLKESTEPLKESTEPLKETNTAKGKPEKDVRPPVLPPVENEKDAKSCTDDFPPLREAELDEIAYEECLEDNDDATPIVNYTKARKETIKGKTKTVFMPDSDSDELEFEMGQEDIGTVWLAELYMDAGRAVFSSSPPAPHEVNRPDSVSTQQATSVGSHPAGPITGTIELGPLPRRRSNKKKCTPPVPLQEVGPGRVSQDTAPVASCLAPPKRIKKKTVPPPDNMDSEAMARESSKSSLKETFNTDAKEEDIPKPLVLAMETTFSDSILVTAREKGANDEPHLAKDEKDVPEKDVSVSSVVPWPLRPSQPGTPTTCPKVPHVITTEPPKEDLSLIEEEMLLLAKISQMAGEEPSDVPVFVPVPATHFRKRLIPSFHEDDSFLNPEDLPASEASEEQETPLPMIPQEASLDRPEPNLLDLDGRKGRQEIISEPSTIAASSSNRSPSETITEVNPVVATTEGMTSSDSAVNSTVRSKEPVEVEESIPMTETVTDGVPVDTGLKVDSGALSTVYRVPAQEERLLLTETGATVLIGKVPESGVEEEDGLEIEQDATLCTVATPVNGVDEQSETAEGGKTSGDLAVPTICSATQPSAPDTTTQRNDQPPATSPGSEEPQSNGQTPADKGVTSGQASDTIVPPRRSKKKTLSFPVVLQEVAPVSSTTMADKDEADTKDVLVLSRQEMSGPLPSPGLVTSSKSLLEWCQEVTKGYKGVRVTNFNTSWRNGLAFCAILHHFYPDKIDFEALETNDIKLNNKKAFDGFAALGISRLMEPSDMVLLSVPDRLIVMTYLSQIRTHFTGQELSVLQIEHNSSQSSYAVTEPSQGSDVDAAARFCARKLQEGSISLEDGATEQASKPNGSLVPPPRTKRLTKGDEKGSGAGGLEGGAGGSQTPVPPPRSHASAAKSGFGHVRDADLVKKRRLRLKSESMDEGDGLEQQSSTSKSTESAESVSDRAVKNGTSESETMSPVPVQESSVPSQEEDTLRLQDTSQYVLSELQALETEQKHIDNRAGVVERRLRRLMESGSDQDEEEKLIQEWFTLVNKKNALIRRQDHLELLQEEQDLEKRFQLLNRELRAMMANEEWQKTKAQQHREELLLQELVSLVNQRDELVRDMDAKERGAVEEDERLERGLELRRRKFSNKDKCVLQ</sequence>
<evidence type="ECO:0000256" key="3">
    <source>
        <dbReference type="ARBA" id="ARBA00022753"/>
    </source>
</evidence>
<feature type="compositionally biased region" description="Basic and acidic residues" evidence="6">
    <location>
        <begin position="768"/>
        <end position="795"/>
    </location>
</feature>
<feature type="compositionally biased region" description="Basic residues" evidence="6">
    <location>
        <begin position="1337"/>
        <end position="1346"/>
    </location>
</feature>
<feature type="compositionally biased region" description="Low complexity" evidence="6">
    <location>
        <begin position="2099"/>
        <end position="2110"/>
    </location>
</feature>
<dbReference type="SUPFAM" id="SSF47576">
    <property type="entry name" value="Calponin-homology domain, CH-domain"/>
    <property type="match status" value="1"/>
</dbReference>
<feature type="compositionally biased region" description="Basic and acidic residues" evidence="6">
    <location>
        <begin position="601"/>
        <end position="631"/>
    </location>
</feature>
<evidence type="ECO:0000259" key="8">
    <source>
        <dbReference type="PROSITE" id="PS51840"/>
    </source>
</evidence>
<feature type="domain" description="Calponin-homology (CH)" evidence="7">
    <location>
        <begin position="1854"/>
        <end position="1959"/>
    </location>
</feature>
<feature type="region of interest" description="Disordered" evidence="6">
    <location>
        <begin position="909"/>
        <end position="931"/>
    </location>
</feature>
<keyword evidence="3" id="KW-0967">Endosome</keyword>
<dbReference type="FunFam" id="1.10.418.10:FF:000023">
    <property type="entry name" value="EH domain-binding protein 1 isoform X1"/>
    <property type="match status" value="1"/>
</dbReference>
<feature type="compositionally biased region" description="Basic and acidic residues" evidence="6">
    <location>
        <begin position="808"/>
        <end position="829"/>
    </location>
</feature>
<dbReference type="PROSITE" id="PS51848">
    <property type="entry name" value="BMERB"/>
    <property type="match status" value="1"/>
</dbReference>
<feature type="compositionally biased region" description="Gly residues" evidence="6">
    <location>
        <begin position="295"/>
        <end position="305"/>
    </location>
</feature>
<evidence type="ECO:0000256" key="6">
    <source>
        <dbReference type="SAM" id="MobiDB-lite"/>
    </source>
</evidence>
<reference evidence="10" key="2">
    <citation type="submission" date="2025-09" db="UniProtKB">
        <authorList>
            <consortium name="Ensembl"/>
        </authorList>
    </citation>
    <scope>IDENTIFICATION</scope>
</reference>
<dbReference type="Proteomes" id="UP000694402">
    <property type="component" value="Unassembled WGS sequence"/>
</dbReference>
<feature type="region of interest" description="Disordered" evidence="6">
    <location>
        <begin position="1063"/>
        <end position="1217"/>
    </location>
</feature>
<feature type="coiled-coil region" evidence="5">
    <location>
        <begin position="2214"/>
        <end position="2241"/>
    </location>
</feature>
<dbReference type="Ensembl" id="ENSOTST00005054707.2">
    <property type="protein sequence ID" value="ENSOTSP00005050252.2"/>
    <property type="gene ID" value="ENSOTSG00005024346.2"/>
</dbReference>
<feature type="compositionally biased region" description="Basic and acidic residues" evidence="6">
    <location>
        <begin position="1203"/>
        <end position="1217"/>
    </location>
</feature>
<feature type="domain" description="C2 NT-type" evidence="8">
    <location>
        <begin position="8"/>
        <end position="157"/>
    </location>
</feature>
<dbReference type="PROSITE" id="PS50021">
    <property type="entry name" value="CH"/>
    <property type="match status" value="1"/>
</dbReference>
<feature type="region of interest" description="Disordered" evidence="6">
    <location>
        <begin position="1541"/>
        <end position="1575"/>
    </location>
</feature>
<dbReference type="InterPro" id="IPR001715">
    <property type="entry name" value="CH_dom"/>
</dbReference>
<dbReference type="Pfam" id="PF10358">
    <property type="entry name" value="NT-C2"/>
    <property type="match status" value="1"/>
</dbReference>
<dbReference type="PROSITE" id="PS51840">
    <property type="entry name" value="C2_NT"/>
    <property type="match status" value="1"/>
</dbReference>
<evidence type="ECO:0000256" key="2">
    <source>
        <dbReference type="ARBA" id="ARBA00022553"/>
    </source>
</evidence>
<dbReference type="GeneTree" id="ENSGT00940000161027"/>
<feature type="region of interest" description="Disordered" evidence="6">
    <location>
        <begin position="247"/>
        <end position="414"/>
    </location>
</feature>
<feature type="compositionally biased region" description="Basic and acidic residues" evidence="6">
    <location>
        <begin position="1436"/>
        <end position="1458"/>
    </location>
</feature>
<keyword evidence="4 5" id="KW-0175">Coiled coil</keyword>
<keyword evidence="11" id="KW-1185">Reference proteome</keyword>
<feature type="compositionally biased region" description="Polar residues" evidence="6">
    <location>
        <begin position="1130"/>
        <end position="1153"/>
    </location>
</feature>
<feature type="compositionally biased region" description="Basic and acidic residues" evidence="6">
    <location>
        <begin position="1063"/>
        <end position="1129"/>
    </location>
</feature>
<feature type="region of interest" description="Disordered" evidence="6">
    <location>
        <begin position="1725"/>
        <end position="1804"/>
    </location>
</feature>
<feature type="compositionally biased region" description="Polar residues" evidence="6">
    <location>
        <begin position="565"/>
        <end position="578"/>
    </location>
</feature>
<feature type="region of interest" description="Disordered" evidence="6">
    <location>
        <begin position="1295"/>
        <end position="1413"/>
    </location>
</feature>
<dbReference type="Gene3D" id="1.10.287.950">
    <property type="entry name" value="Methyl-accepting chemotaxis protein"/>
    <property type="match status" value="1"/>
</dbReference>
<reference evidence="10" key="1">
    <citation type="submission" date="2025-08" db="UniProtKB">
        <authorList>
            <consortium name="Ensembl"/>
        </authorList>
    </citation>
    <scope>IDENTIFICATION</scope>
</reference>
<feature type="compositionally biased region" description="Basic and acidic residues" evidence="6">
    <location>
        <begin position="1154"/>
        <end position="1181"/>
    </location>
</feature>
<keyword evidence="2" id="KW-0597">Phosphoprotein</keyword>
<comment type="subcellular location">
    <subcellularLocation>
        <location evidence="1">Endosome</location>
    </subcellularLocation>
</comment>
<feature type="region of interest" description="Disordered" evidence="6">
    <location>
        <begin position="765"/>
        <end position="887"/>
    </location>
</feature>
<feature type="region of interest" description="Disordered" evidence="6">
    <location>
        <begin position="560"/>
        <end position="683"/>
    </location>
</feature>
<dbReference type="PANTHER" id="PTHR23167:SF42">
    <property type="entry name" value="EH DOMAIN-BINDING PROTEIN 1-LIKE PROTEIN 1"/>
    <property type="match status" value="1"/>
</dbReference>
<dbReference type="InterPro" id="IPR019448">
    <property type="entry name" value="NT-C2"/>
</dbReference>
<evidence type="ECO:0000256" key="4">
    <source>
        <dbReference type="ARBA" id="ARBA00023054"/>
    </source>
</evidence>
<organism evidence="10 11">
    <name type="scientific">Oncorhynchus tshawytscha</name>
    <name type="common">Chinook salmon</name>
    <name type="synonym">Salmo tshawytscha</name>
    <dbReference type="NCBI Taxonomy" id="74940"/>
    <lineage>
        <taxon>Eukaryota</taxon>
        <taxon>Metazoa</taxon>
        <taxon>Chordata</taxon>
        <taxon>Craniata</taxon>
        <taxon>Vertebrata</taxon>
        <taxon>Euteleostomi</taxon>
        <taxon>Actinopterygii</taxon>
        <taxon>Neopterygii</taxon>
        <taxon>Teleostei</taxon>
        <taxon>Protacanthopterygii</taxon>
        <taxon>Salmoniformes</taxon>
        <taxon>Salmonidae</taxon>
        <taxon>Salmoninae</taxon>
        <taxon>Oncorhynchus</taxon>
    </lineage>
</organism>
<evidence type="ECO:0000313" key="10">
    <source>
        <dbReference type="Ensembl" id="ENSOTSP00005050252.2"/>
    </source>
</evidence>
<dbReference type="InterPro" id="IPR036872">
    <property type="entry name" value="CH_dom_sf"/>
</dbReference>
<evidence type="ECO:0000256" key="1">
    <source>
        <dbReference type="ARBA" id="ARBA00004177"/>
    </source>
</evidence>
<feature type="compositionally biased region" description="Basic and acidic residues" evidence="6">
    <location>
        <begin position="852"/>
        <end position="865"/>
    </location>
</feature>
<proteinExistence type="predicted"/>
<feature type="compositionally biased region" description="Polar residues" evidence="6">
    <location>
        <begin position="1748"/>
        <end position="1782"/>
    </location>
</feature>
<feature type="compositionally biased region" description="Basic and acidic residues" evidence="6">
    <location>
        <begin position="660"/>
        <end position="680"/>
    </location>
</feature>
<feature type="compositionally biased region" description="Low complexity" evidence="6">
    <location>
        <begin position="2127"/>
        <end position="2138"/>
    </location>
</feature>
<feature type="compositionally biased region" description="Basic and acidic residues" evidence="6">
    <location>
        <begin position="512"/>
        <end position="533"/>
    </location>
</feature>
<feature type="compositionally biased region" description="Polar residues" evidence="6">
    <location>
        <begin position="1309"/>
        <end position="1320"/>
    </location>
</feature>
<dbReference type="SMART" id="SM00033">
    <property type="entry name" value="CH"/>
    <property type="match status" value="1"/>
</dbReference>
<dbReference type="Pfam" id="PF12130">
    <property type="entry name" value="bMERB_dom"/>
    <property type="match status" value="1"/>
</dbReference>
<feature type="region of interest" description="Disordered" evidence="6">
    <location>
        <begin position="470"/>
        <end position="543"/>
    </location>
</feature>
<feature type="domain" description="BMERB" evidence="9">
    <location>
        <begin position="2137"/>
        <end position="2291"/>
    </location>
</feature>
<dbReference type="Gene3D" id="1.10.418.10">
    <property type="entry name" value="Calponin-like domain"/>
    <property type="match status" value="1"/>
</dbReference>
<feature type="region of interest" description="Disordered" evidence="6">
    <location>
        <begin position="2005"/>
        <end position="2145"/>
    </location>
</feature>
<evidence type="ECO:0008006" key="12">
    <source>
        <dbReference type="Google" id="ProtNLM"/>
    </source>
</evidence>
<feature type="region of interest" description="Disordered" evidence="6">
    <location>
        <begin position="1436"/>
        <end position="1484"/>
    </location>
</feature>
<dbReference type="Pfam" id="PF00307">
    <property type="entry name" value="CH"/>
    <property type="match status" value="1"/>
</dbReference>
<dbReference type="GO" id="GO:0005768">
    <property type="term" value="C:endosome"/>
    <property type="evidence" value="ECO:0007669"/>
    <property type="project" value="UniProtKB-SubCell"/>
</dbReference>
<dbReference type="SMART" id="SM01203">
    <property type="entry name" value="DUF3585"/>
    <property type="match status" value="1"/>
</dbReference>
<feature type="compositionally biased region" description="Gly residues" evidence="6">
    <location>
        <begin position="2038"/>
        <end position="2049"/>
    </location>
</feature>
<evidence type="ECO:0000313" key="11">
    <source>
        <dbReference type="Proteomes" id="UP000694402"/>
    </source>
</evidence>